<evidence type="ECO:0000313" key="3">
    <source>
        <dbReference type="Proteomes" id="UP000198925"/>
    </source>
</evidence>
<gene>
    <name evidence="2" type="ORF">SAMN04487779_100314</name>
</gene>
<sequence>MLCQDTRDEHVVFLWDTRQSWYHAAEGWEAMMAWLLDYQALAGRIRELRRGPRSHGRTGGNATRLSPQPDRMTIRRAEPP</sequence>
<keyword evidence="3" id="KW-1185">Reference proteome</keyword>
<proteinExistence type="predicted"/>
<reference evidence="2 3" key="1">
    <citation type="submission" date="2016-10" db="EMBL/GenBank/DDBJ databases">
        <authorList>
            <person name="de Groot N.N."/>
        </authorList>
    </citation>
    <scope>NUCLEOTIDE SEQUENCE [LARGE SCALE GENOMIC DNA]</scope>
    <source>
        <strain evidence="2 3">CPCC 100156</strain>
    </source>
</reference>
<evidence type="ECO:0000256" key="1">
    <source>
        <dbReference type="SAM" id="MobiDB-lite"/>
    </source>
</evidence>
<dbReference type="AlphaFoldDB" id="A0A1G6QE82"/>
<feature type="region of interest" description="Disordered" evidence="1">
    <location>
        <begin position="49"/>
        <end position="80"/>
    </location>
</feature>
<organism evidence="2 3">
    <name type="scientific">Belnapia rosea</name>
    <dbReference type="NCBI Taxonomy" id="938405"/>
    <lineage>
        <taxon>Bacteria</taxon>
        <taxon>Pseudomonadati</taxon>
        <taxon>Pseudomonadota</taxon>
        <taxon>Alphaproteobacteria</taxon>
        <taxon>Acetobacterales</taxon>
        <taxon>Roseomonadaceae</taxon>
        <taxon>Belnapia</taxon>
    </lineage>
</organism>
<protein>
    <submittedName>
        <fullName evidence="2">Uncharacterized protein</fullName>
    </submittedName>
</protein>
<dbReference type="Proteomes" id="UP000198925">
    <property type="component" value="Unassembled WGS sequence"/>
</dbReference>
<dbReference type="STRING" id="938405.SAMN02927895_02790"/>
<evidence type="ECO:0000313" key="2">
    <source>
        <dbReference type="EMBL" id="SDC90802.1"/>
    </source>
</evidence>
<accession>A0A1G6QE82</accession>
<dbReference type="EMBL" id="FMZX01000003">
    <property type="protein sequence ID" value="SDC90802.1"/>
    <property type="molecule type" value="Genomic_DNA"/>
</dbReference>
<name>A0A1G6QE82_9PROT</name>